<name>A0A8E0RW51_9TREM</name>
<dbReference type="InterPro" id="IPR024958">
    <property type="entry name" value="GRASP_PDZ"/>
</dbReference>
<evidence type="ECO:0000256" key="9">
    <source>
        <dbReference type="PIRSR" id="PIRSR607583-1"/>
    </source>
</evidence>
<dbReference type="GO" id="GO:0007030">
    <property type="term" value="P:Golgi organization"/>
    <property type="evidence" value="ECO:0007669"/>
    <property type="project" value="TreeGrafter"/>
</dbReference>
<evidence type="ECO:0000256" key="2">
    <source>
        <dbReference type="ARBA" id="ARBA00007144"/>
    </source>
</evidence>
<evidence type="ECO:0000256" key="3">
    <source>
        <dbReference type="ARBA" id="ARBA00022553"/>
    </source>
</evidence>
<dbReference type="InterPro" id="IPR007583">
    <property type="entry name" value="GRASP55_65"/>
</dbReference>
<gene>
    <name evidence="12" type="ORF">FBUS_00351</name>
</gene>
<evidence type="ECO:0000256" key="5">
    <source>
        <dbReference type="ARBA" id="ARBA00022737"/>
    </source>
</evidence>
<dbReference type="Proteomes" id="UP000728185">
    <property type="component" value="Unassembled WGS sequence"/>
</dbReference>
<dbReference type="AlphaFoldDB" id="A0A8E0RW51"/>
<feature type="region of interest" description="Disordered" evidence="10">
    <location>
        <begin position="272"/>
        <end position="297"/>
    </location>
</feature>
<dbReference type="PANTHER" id="PTHR12893:SF0">
    <property type="entry name" value="GRASP65"/>
    <property type="match status" value="1"/>
</dbReference>
<evidence type="ECO:0000259" key="11">
    <source>
        <dbReference type="PROSITE" id="PS51865"/>
    </source>
</evidence>
<keyword evidence="8" id="KW-0449">Lipoprotein</keyword>
<comment type="similarity">
    <text evidence="2">Belongs to the GORASP family.</text>
</comment>
<feature type="compositionally biased region" description="Basic and acidic residues" evidence="10">
    <location>
        <begin position="279"/>
        <end position="290"/>
    </location>
</feature>
<proteinExistence type="inferred from homology"/>
<feature type="region of interest" description="Disordered" evidence="10">
    <location>
        <begin position="1"/>
        <end position="20"/>
    </location>
</feature>
<feature type="domain" description="PDZ GRASP-type" evidence="11">
    <location>
        <begin position="111"/>
        <end position="199"/>
    </location>
</feature>
<keyword evidence="13" id="KW-1185">Reference proteome</keyword>
<dbReference type="FunFam" id="2.30.42.10:FF:000026">
    <property type="entry name" value="Golgi reassembly stacking protein 2"/>
    <property type="match status" value="1"/>
</dbReference>
<dbReference type="PANTHER" id="PTHR12893">
    <property type="entry name" value="GOLGI REASSEMBLY STACKING PROTEIN GRASP"/>
    <property type="match status" value="1"/>
</dbReference>
<dbReference type="InterPro" id="IPR041489">
    <property type="entry name" value="PDZ_6"/>
</dbReference>
<organism evidence="12 13">
    <name type="scientific">Fasciolopsis buskii</name>
    <dbReference type="NCBI Taxonomy" id="27845"/>
    <lineage>
        <taxon>Eukaryota</taxon>
        <taxon>Metazoa</taxon>
        <taxon>Spiralia</taxon>
        <taxon>Lophotrochozoa</taxon>
        <taxon>Platyhelminthes</taxon>
        <taxon>Trematoda</taxon>
        <taxon>Digenea</taxon>
        <taxon>Plagiorchiida</taxon>
        <taxon>Echinostomata</taxon>
        <taxon>Echinostomatoidea</taxon>
        <taxon>Fasciolidae</taxon>
        <taxon>Fasciolopsis</taxon>
    </lineage>
</organism>
<dbReference type="InterPro" id="IPR036034">
    <property type="entry name" value="PDZ_sf"/>
</dbReference>
<keyword evidence="6" id="KW-0333">Golgi apparatus</keyword>
<evidence type="ECO:0000256" key="10">
    <source>
        <dbReference type="SAM" id="MobiDB-lite"/>
    </source>
</evidence>
<feature type="region of interest" description="Disordered" evidence="10">
    <location>
        <begin position="422"/>
        <end position="445"/>
    </location>
</feature>
<protein>
    <submittedName>
        <fullName evidence="12">Golgi reassembly stacking protein 2</fullName>
    </submittedName>
</protein>
<dbReference type="FunFam" id="2.30.42.10:FF:000056">
    <property type="entry name" value="Golgi reassembly-stacking protein 2 isoform 1"/>
    <property type="match status" value="1"/>
</dbReference>
<dbReference type="OrthoDB" id="3318at2759"/>
<dbReference type="GO" id="GO:0046872">
    <property type="term" value="F:metal ion binding"/>
    <property type="evidence" value="ECO:0007669"/>
    <property type="project" value="UniProtKB-KW"/>
</dbReference>
<keyword evidence="3" id="KW-0597">Phosphoprotein</keyword>
<keyword evidence="5" id="KW-0677">Repeat</keyword>
<evidence type="ECO:0000313" key="13">
    <source>
        <dbReference type="Proteomes" id="UP000728185"/>
    </source>
</evidence>
<keyword evidence="4" id="KW-0519">Myristate</keyword>
<evidence type="ECO:0000256" key="1">
    <source>
        <dbReference type="ARBA" id="ARBA00004394"/>
    </source>
</evidence>
<feature type="binding site" evidence="9">
    <location>
        <position position="103"/>
    </location>
    <ligand>
        <name>Zn(2+)</name>
        <dbReference type="ChEBI" id="CHEBI:29105"/>
    </ligand>
</feature>
<feature type="binding site" evidence="9">
    <location>
        <position position="18"/>
    </location>
    <ligand>
        <name>Zn(2+)</name>
        <dbReference type="ChEBI" id="CHEBI:29105"/>
    </ligand>
</feature>
<accession>A0A8E0RW51</accession>
<dbReference type="Pfam" id="PF04495">
    <property type="entry name" value="GRASP55_65"/>
    <property type="match status" value="1"/>
</dbReference>
<evidence type="ECO:0000313" key="12">
    <source>
        <dbReference type="EMBL" id="KAA0192633.1"/>
    </source>
</evidence>
<dbReference type="Gene3D" id="2.30.42.10">
    <property type="match status" value="2"/>
</dbReference>
<evidence type="ECO:0000256" key="6">
    <source>
        <dbReference type="ARBA" id="ARBA00023034"/>
    </source>
</evidence>
<dbReference type="PROSITE" id="PS51865">
    <property type="entry name" value="PDZ_GRASP"/>
    <property type="match status" value="2"/>
</dbReference>
<dbReference type="GO" id="GO:0000139">
    <property type="term" value="C:Golgi membrane"/>
    <property type="evidence" value="ECO:0007669"/>
    <property type="project" value="UniProtKB-SubCell"/>
</dbReference>
<dbReference type="EMBL" id="LUCM01005557">
    <property type="protein sequence ID" value="KAA0192633.1"/>
    <property type="molecule type" value="Genomic_DNA"/>
</dbReference>
<keyword evidence="9" id="KW-0862">Zinc</keyword>
<evidence type="ECO:0000256" key="7">
    <source>
        <dbReference type="ARBA" id="ARBA00023136"/>
    </source>
</evidence>
<keyword evidence="9" id="KW-0479">Metal-binding</keyword>
<keyword evidence="7" id="KW-0472">Membrane</keyword>
<evidence type="ECO:0000256" key="4">
    <source>
        <dbReference type="ARBA" id="ARBA00022707"/>
    </source>
</evidence>
<sequence length="445" mass="47218">MGGASSSPVPGGGTSGYHVLRVQEGSPGHKAGLQAFFDFIVSINETRLEEDNDTIKQLLQSNKDKPVRLTVYSSKTQQCREVVLTPNTNWGGQGLMGVSIRYCSFEGANENVWHVLDVEPNSPAALAGLIPHADYIIGSDSVLNERDDFYNLIEAADGQQVKLYVYNAEWDTCREVRLCPNSNWGGSGLLGCDIGYGYLHRIPIVRSFPAALPSDNVTPRPAQNMNSPTGDLHTVPLDTNQAPVSPPPSYTQATMHPSPTAFSEVPLTVPTNSPTQTHVDTHEQTPKEHAPVPVPSQSRPYLPPPAPLPAGLTHLNPVVGAPAYPASQHLGNVTYSQSNQLPISPAVASSALPAHSVPAPQSSHLFAAHLFATPYPTTNDSSRVPTIFDPSAPTSAEGIPTDNTNPATVDKVPHTAAPAVTTTVISPPGMPPLDVSMPPLSGECS</sequence>
<evidence type="ECO:0000256" key="8">
    <source>
        <dbReference type="ARBA" id="ARBA00023288"/>
    </source>
</evidence>
<comment type="subcellular location">
    <subcellularLocation>
        <location evidence="1">Golgi apparatus membrane</location>
    </subcellularLocation>
</comment>
<comment type="caution">
    <text evidence="12">The sequence shown here is derived from an EMBL/GenBank/DDBJ whole genome shotgun (WGS) entry which is preliminary data.</text>
</comment>
<feature type="domain" description="PDZ GRASP-type" evidence="11">
    <location>
        <begin position="15"/>
        <end position="105"/>
    </location>
</feature>
<dbReference type="Pfam" id="PF17820">
    <property type="entry name" value="PDZ_6"/>
    <property type="match status" value="1"/>
</dbReference>
<dbReference type="SUPFAM" id="SSF50156">
    <property type="entry name" value="PDZ domain-like"/>
    <property type="match status" value="2"/>
</dbReference>
<reference evidence="12" key="1">
    <citation type="submission" date="2019-05" db="EMBL/GenBank/DDBJ databases">
        <title>Annotation for the trematode Fasciolopsis buski.</title>
        <authorList>
            <person name="Choi Y.-J."/>
        </authorList>
    </citation>
    <scope>NUCLEOTIDE SEQUENCE</scope>
    <source>
        <strain evidence="12">HT</strain>
        <tissue evidence="12">Whole worm</tissue>
    </source>
</reference>